<feature type="compositionally biased region" description="Acidic residues" evidence="8">
    <location>
        <begin position="297"/>
        <end position="313"/>
    </location>
</feature>
<evidence type="ECO:0000256" key="4">
    <source>
        <dbReference type="ARBA" id="ARBA00022679"/>
    </source>
</evidence>
<dbReference type="PANTHER" id="PTHR11774:SF4">
    <property type="entry name" value="GERANYLGERANYL TRANSFERASE TYPE-1 SUBUNIT BETA"/>
    <property type="match status" value="1"/>
</dbReference>
<evidence type="ECO:0000256" key="7">
    <source>
        <dbReference type="ARBA" id="ARBA00022833"/>
    </source>
</evidence>
<keyword evidence="5" id="KW-0479">Metal-binding</keyword>
<reference evidence="10 11" key="1">
    <citation type="submission" date="2024-03" db="EMBL/GenBank/DDBJ databases">
        <title>Genome-scale model development and genomic sequencing of the oleaginous clade Lipomyces.</title>
        <authorList>
            <consortium name="Lawrence Berkeley National Laboratory"/>
            <person name="Czajka J.J."/>
            <person name="Han Y."/>
            <person name="Kim J."/>
            <person name="Mondo S.J."/>
            <person name="Hofstad B.A."/>
            <person name="Robles A."/>
            <person name="Haridas S."/>
            <person name="Riley R."/>
            <person name="LaButti K."/>
            <person name="Pangilinan J."/>
            <person name="Andreopoulos W."/>
            <person name="Lipzen A."/>
            <person name="Yan J."/>
            <person name="Wang M."/>
            <person name="Ng V."/>
            <person name="Grigoriev I.V."/>
            <person name="Spatafora J.W."/>
            <person name="Magnuson J.K."/>
            <person name="Baker S.E."/>
            <person name="Pomraning K.R."/>
        </authorList>
    </citation>
    <scope>NUCLEOTIDE SEQUENCE [LARGE SCALE GENOMIC DNA]</scope>
    <source>
        <strain evidence="10 11">Phaff 52-87</strain>
    </source>
</reference>
<gene>
    <name evidence="10" type="ORF">BZA70DRAFT_291329</name>
</gene>
<name>A0ABR1F0C6_9ASCO</name>
<keyword evidence="11" id="KW-1185">Reference proteome</keyword>
<feature type="domain" description="Prenyltransferase alpha-alpha toroid" evidence="9">
    <location>
        <begin position="20"/>
        <end position="405"/>
    </location>
</feature>
<organism evidence="10 11">
    <name type="scientific">Myxozyma melibiosi</name>
    <dbReference type="NCBI Taxonomy" id="54550"/>
    <lineage>
        <taxon>Eukaryota</taxon>
        <taxon>Fungi</taxon>
        <taxon>Dikarya</taxon>
        <taxon>Ascomycota</taxon>
        <taxon>Saccharomycotina</taxon>
        <taxon>Lipomycetes</taxon>
        <taxon>Lipomycetales</taxon>
        <taxon>Lipomycetaceae</taxon>
        <taxon>Myxozyma</taxon>
    </lineage>
</organism>
<dbReference type="InterPro" id="IPR045089">
    <property type="entry name" value="PGGT1B-like"/>
</dbReference>
<dbReference type="InterPro" id="IPR001330">
    <property type="entry name" value="Prenyltrans"/>
</dbReference>
<keyword evidence="6" id="KW-0677">Repeat</keyword>
<dbReference type="Gene3D" id="1.50.10.20">
    <property type="match status" value="1"/>
</dbReference>
<sequence length="456" mass="50071">MPAQTALAQEQAREQTRSLFAHQRHARFFNFHIRMLPVQYTTTDTVRLAFVFFCIAALDTLGCLPYDDSEEKEDRESYGLPKVSEEQCAAWRDWIYDTCLLPSRDAFRCSPALSTGPSADTDTPNIYDPGHAAGTYFALATLLILRDDFSRIDRPAMMRFLSSCQRADGSFATGVLLGSNEHFGERDLRFGYCAAAARWIIGGDEIPGAAEFDLEAARRYIVAECVAYDGGIGMGGFTESHGGLSYCGVGTLELLSRGKTAPREAVAEAMGEEGLQELVRWCLMHQTTVADEREAFTDEEESESEDEDEDEDGLSLAGFNGRFNKPSDTCYSFWVGGTLAMLPSRTHSTTSALTLSDVRSNAAFLLQKTQNTLLGGFAKCPGRSVQPDALHAFFGIAALALSADVAREEVGVEEMKRDEVWCGLLGLKGFDGALCIPADAVRYAEGLRRGWREGYV</sequence>
<comment type="caution">
    <text evidence="10">The sequence shown here is derived from an EMBL/GenBank/DDBJ whole genome shotgun (WGS) entry which is preliminary data.</text>
</comment>
<evidence type="ECO:0000256" key="6">
    <source>
        <dbReference type="ARBA" id="ARBA00022737"/>
    </source>
</evidence>
<evidence type="ECO:0000313" key="10">
    <source>
        <dbReference type="EMBL" id="KAK7203295.1"/>
    </source>
</evidence>
<comment type="cofactor">
    <cofactor evidence="1">
        <name>Zn(2+)</name>
        <dbReference type="ChEBI" id="CHEBI:29105"/>
    </cofactor>
</comment>
<evidence type="ECO:0000259" key="9">
    <source>
        <dbReference type="Pfam" id="PF00432"/>
    </source>
</evidence>
<evidence type="ECO:0000256" key="8">
    <source>
        <dbReference type="SAM" id="MobiDB-lite"/>
    </source>
</evidence>
<keyword evidence="3" id="KW-0637">Prenyltransferase</keyword>
<dbReference type="Pfam" id="PF00432">
    <property type="entry name" value="Prenyltrans"/>
    <property type="match status" value="1"/>
</dbReference>
<comment type="similarity">
    <text evidence="2">Belongs to the protein prenyltransferase subunit beta family.</text>
</comment>
<protein>
    <submittedName>
        <fullName evidence="10">Terpenoid cyclases/protein prenyltransferase alpha-alpha toroid</fullName>
    </submittedName>
</protein>
<evidence type="ECO:0000313" key="11">
    <source>
        <dbReference type="Proteomes" id="UP001498771"/>
    </source>
</evidence>
<feature type="region of interest" description="Disordered" evidence="8">
    <location>
        <begin position="292"/>
        <end position="318"/>
    </location>
</feature>
<proteinExistence type="inferred from homology"/>
<evidence type="ECO:0000256" key="2">
    <source>
        <dbReference type="ARBA" id="ARBA00010497"/>
    </source>
</evidence>
<evidence type="ECO:0000256" key="3">
    <source>
        <dbReference type="ARBA" id="ARBA00022602"/>
    </source>
</evidence>
<dbReference type="RefSeq" id="XP_064766328.1">
    <property type="nucleotide sequence ID" value="XM_064914284.1"/>
</dbReference>
<evidence type="ECO:0000256" key="1">
    <source>
        <dbReference type="ARBA" id="ARBA00001947"/>
    </source>
</evidence>
<dbReference type="InterPro" id="IPR008930">
    <property type="entry name" value="Terpenoid_cyclase/PrenylTrfase"/>
</dbReference>
<keyword evidence="4" id="KW-0808">Transferase</keyword>
<dbReference type="PANTHER" id="PTHR11774">
    <property type="entry name" value="GERANYLGERANYL TRANSFERASE TYPE BETA SUBUNIT"/>
    <property type="match status" value="1"/>
</dbReference>
<dbReference type="SUPFAM" id="SSF48239">
    <property type="entry name" value="Terpenoid cyclases/Protein prenyltransferases"/>
    <property type="match status" value="1"/>
</dbReference>
<accession>A0ABR1F0C6</accession>
<dbReference type="EMBL" id="JBBJBU010000012">
    <property type="protein sequence ID" value="KAK7203295.1"/>
    <property type="molecule type" value="Genomic_DNA"/>
</dbReference>
<dbReference type="Proteomes" id="UP001498771">
    <property type="component" value="Unassembled WGS sequence"/>
</dbReference>
<evidence type="ECO:0000256" key="5">
    <source>
        <dbReference type="ARBA" id="ARBA00022723"/>
    </source>
</evidence>
<keyword evidence="7" id="KW-0862">Zinc</keyword>
<dbReference type="GeneID" id="90039796"/>